<feature type="region of interest" description="Disordered" evidence="1">
    <location>
        <begin position="625"/>
        <end position="645"/>
    </location>
</feature>
<dbReference type="PANTHER" id="PTHR24148">
    <property type="entry name" value="ANKYRIN REPEAT DOMAIN-CONTAINING PROTEIN 39 HOMOLOG-RELATED"/>
    <property type="match status" value="1"/>
</dbReference>
<evidence type="ECO:0000259" key="2">
    <source>
        <dbReference type="Pfam" id="PF06985"/>
    </source>
</evidence>
<evidence type="ECO:0000313" key="4">
    <source>
        <dbReference type="Proteomes" id="UP000078343"/>
    </source>
</evidence>
<accession>A0A178ZY04</accession>
<dbReference type="InterPro" id="IPR052895">
    <property type="entry name" value="HetReg/Transcr_Mod"/>
</dbReference>
<dbReference type="Pfam" id="PF06985">
    <property type="entry name" value="HET"/>
    <property type="match status" value="1"/>
</dbReference>
<sequence>MAQCLVPPRRYRRETAVLDIARDFIRFALKNDHTLVFRLLEAKETTTGYKLDYKISMTEPYLAISHAWTDRTGPGSTIVVTDLAPWPISMSPAKRQFLDWLFKIQHSPDKWSSWFWLDLFCIDQTREDELLFSQQLQQIPKVFQNAKSCVALLTSWPCQAARDIPELPENEGENTRYDYVNDWLREHTSTCCCPALSDAWLTRVWTRQEVLYSKSLMLVTANNWLSHTVAKASDISDDLWTVQPCSYDPPRATDGVRELAGCLITWCTRYDLSTTFFSSAVIAGILRLLIRGEVVSCSLPSLPSENCPLEVHPDWFAFNWSMIANSSIRVTSHTRDAILSQMLLLPGYHVPETPWSMPLQDLMVDCSRQYRQLLGRYQLVPMLFDAAAKGERPGWLAPALSSSFENASLMEILQSVGSPCTYPAGVFVDEDRTTKMDASLYAYEIDDHPRYRVLHIIDIEQNPGQAAEFFAMLAPLFSQAADCRATWNMRECLQEIESELQMAGNSADTLKKALKHCVARLVHTNAFKRPHINRATNPGKPYLPEEVDSFVIPGLRAVEIHYQNNVVPSHRNLLFGELPVGEEGSIWGLGIDKVTKLEFGIAAVEDRPGDLLHFKASGVLMPTISRNRRTSPSTTEKRFPLKPVS</sequence>
<dbReference type="Proteomes" id="UP000078343">
    <property type="component" value="Unassembled WGS sequence"/>
</dbReference>
<evidence type="ECO:0000313" key="3">
    <source>
        <dbReference type="EMBL" id="OAP64738.1"/>
    </source>
</evidence>
<evidence type="ECO:0000256" key="1">
    <source>
        <dbReference type="SAM" id="MobiDB-lite"/>
    </source>
</evidence>
<keyword evidence="4" id="KW-1185">Reference proteome</keyword>
<feature type="domain" description="Heterokaryon incompatibility" evidence="2">
    <location>
        <begin position="61"/>
        <end position="209"/>
    </location>
</feature>
<comment type="caution">
    <text evidence="3">The sequence shown here is derived from an EMBL/GenBank/DDBJ whole genome shotgun (WGS) entry which is preliminary data.</text>
</comment>
<name>A0A178ZY04_9EURO</name>
<dbReference type="InterPro" id="IPR010730">
    <property type="entry name" value="HET"/>
</dbReference>
<dbReference type="AlphaFoldDB" id="A0A178ZY04"/>
<dbReference type="EMBL" id="LVYI01000001">
    <property type="protein sequence ID" value="OAP64738.1"/>
    <property type="molecule type" value="Genomic_DNA"/>
</dbReference>
<dbReference type="PANTHER" id="PTHR24148:SF64">
    <property type="entry name" value="HETEROKARYON INCOMPATIBILITY DOMAIN-CONTAINING PROTEIN"/>
    <property type="match status" value="1"/>
</dbReference>
<dbReference type="OrthoDB" id="2788050at2759"/>
<gene>
    <name evidence="3" type="ORF">AYL99_00710</name>
</gene>
<proteinExistence type="predicted"/>
<reference evidence="3 4" key="1">
    <citation type="submission" date="2016-04" db="EMBL/GenBank/DDBJ databases">
        <title>Draft genome of Fonsecaea erecta CBS 125763.</title>
        <authorList>
            <person name="Weiss V.A."/>
            <person name="Vicente V.A."/>
            <person name="Raittz R.T."/>
            <person name="Moreno L.F."/>
            <person name="De Souza E.M."/>
            <person name="Pedrosa F.O."/>
            <person name="Steffens M.B."/>
            <person name="Faoro H."/>
            <person name="Tadra-Sfeir M.Z."/>
            <person name="Najafzadeh M.J."/>
            <person name="Felipe M.S."/>
            <person name="Teixeira M."/>
            <person name="Sun J."/>
            <person name="Xi L."/>
            <person name="Gomes R."/>
            <person name="De Azevedo C.M."/>
            <person name="Salgado C.G."/>
            <person name="Da Silva M.B."/>
            <person name="Nascimento M.F."/>
            <person name="Queiroz-Telles F."/>
            <person name="Attili D.S."/>
            <person name="Gorbushina A."/>
        </authorList>
    </citation>
    <scope>NUCLEOTIDE SEQUENCE [LARGE SCALE GENOMIC DNA]</scope>
    <source>
        <strain evidence="3 4">CBS 125763</strain>
    </source>
</reference>
<dbReference type="RefSeq" id="XP_018698105.1">
    <property type="nucleotide sequence ID" value="XM_018832226.1"/>
</dbReference>
<organism evidence="3 4">
    <name type="scientific">Fonsecaea erecta</name>
    <dbReference type="NCBI Taxonomy" id="1367422"/>
    <lineage>
        <taxon>Eukaryota</taxon>
        <taxon>Fungi</taxon>
        <taxon>Dikarya</taxon>
        <taxon>Ascomycota</taxon>
        <taxon>Pezizomycotina</taxon>
        <taxon>Eurotiomycetes</taxon>
        <taxon>Chaetothyriomycetidae</taxon>
        <taxon>Chaetothyriales</taxon>
        <taxon>Herpotrichiellaceae</taxon>
        <taxon>Fonsecaea</taxon>
    </lineage>
</organism>
<dbReference type="GeneID" id="30004880"/>
<protein>
    <recommendedName>
        <fullName evidence="2">Heterokaryon incompatibility domain-containing protein</fullName>
    </recommendedName>
</protein>